<feature type="coiled-coil region" evidence="1">
    <location>
        <begin position="30"/>
        <end position="57"/>
    </location>
</feature>
<reference evidence="2" key="1">
    <citation type="submission" date="2023-10" db="EMBL/GenBank/DDBJ databases">
        <authorList>
            <person name="Chen Y."/>
            <person name="Shah S."/>
            <person name="Dougan E. K."/>
            <person name="Thang M."/>
            <person name="Chan C."/>
        </authorList>
    </citation>
    <scope>NUCLEOTIDE SEQUENCE [LARGE SCALE GENOMIC DNA]</scope>
</reference>
<feature type="non-terminal residue" evidence="2">
    <location>
        <position position="213"/>
    </location>
</feature>
<dbReference type="Proteomes" id="UP001189429">
    <property type="component" value="Unassembled WGS sequence"/>
</dbReference>
<proteinExistence type="predicted"/>
<accession>A0ABN9U7E4</accession>
<comment type="caution">
    <text evidence="2">The sequence shown here is derived from an EMBL/GenBank/DDBJ whole genome shotgun (WGS) entry which is preliminary data.</text>
</comment>
<evidence type="ECO:0000313" key="2">
    <source>
        <dbReference type="EMBL" id="CAK0855031.1"/>
    </source>
</evidence>
<organism evidence="2 3">
    <name type="scientific">Prorocentrum cordatum</name>
    <dbReference type="NCBI Taxonomy" id="2364126"/>
    <lineage>
        <taxon>Eukaryota</taxon>
        <taxon>Sar</taxon>
        <taxon>Alveolata</taxon>
        <taxon>Dinophyceae</taxon>
        <taxon>Prorocentrales</taxon>
        <taxon>Prorocentraceae</taxon>
        <taxon>Prorocentrum</taxon>
    </lineage>
</organism>
<name>A0ABN9U7E4_9DINO</name>
<dbReference type="EMBL" id="CAUYUJ010015512">
    <property type="protein sequence ID" value="CAK0855031.1"/>
    <property type="molecule type" value="Genomic_DNA"/>
</dbReference>
<keyword evidence="3" id="KW-1185">Reference proteome</keyword>
<keyword evidence="1" id="KW-0175">Coiled coil</keyword>
<gene>
    <name evidence="2" type="ORF">PCOR1329_LOCUS45877</name>
</gene>
<protein>
    <submittedName>
        <fullName evidence="2">Uncharacterized protein</fullName>
    </submittedName>
</protein>
<evidence type="ECO:0000313" key="3">
    <source>
        <dbReference type="Proteomes" id="UP001189429"/>
    </source>
</evidence>
<sequence length="213" mass="24446">MVKACEQSLGQRLEAIDQNIGSLGVRVSKLETSDERVKALEDRMRKLLEELNKQGTRRSQSAGSFEPLLIEIKATRFVDRLRQELPPDLQGYLREFKLAGIFRFEIRVRTTPQYTLQLKGCISDILKTGNYKVNYITPYVVAQTPMEVRRQYHKFGNITEANEKAVTKKDGKDMAIEWSAFSCYVKVPTEERPFLIGEVTDRGDLVVNVRNTI</sequence>
<evidence type="ECO:0000256" key="1">
    <source>
        <dbReference type="SAM" id="Coils"/>
    </source>
</evidence>